<dbReference type="Pfam" id="PF00954">
    <property type="entry name" value="S_locus_glycop"/>
    <property type="match status" value="1"/>
</dbReference>
<dbReference type="CDD" id="cd00028">
    <property type="entry name" value="B_lectin"/>
    <property type="match status" value="1"/>
</dbReference>
<dbReference type="Gene3D" id="2.90.10.10">
    <property type="entry name" value="Bulb-type lectin domain"/>
    <property type="match status" value="1"/>
</dbReference>
<feature type="transmembrane region" description="Helical" evidence="9">
    <location>
        <begin position="428"/>
        <end position="450"/>
    </location>
</feature>
<reference evidence="13 14" key="1">
    <citation type="submission" date="2021-02" db="EMBL/GenBank/DDBJ databases">
        <title>Plant Genome Project.</title>
        <authorList>
            <person name="Zhang R.-G."/>
        </authorList>
    </citation>
    <scope>NUCLEOTIDE SEQUENCE [LARGE SCALE GENOMIC DNA]</scope>
    <source>
        <tissue evidence="13">Leaves</tissue>
    </source>
</reference>
<gene>
    <name evidence="13" type="ORF">JRO89_XS15G0136300</name>
</gene>
<dbReference type="InterPro" id="IPR001480">
    <property type="entry name" value="Bulb-type_lectin_dom"/>
</dbReference>
<dbReference type="InterPro" id="IPR011009">
    <property type="entry name" value="Kinase-like_dom_sf"/>
</dbReference>
<feature type="signal peptide" evidence="10">
    <location>
        <begin position="1"/>
        <end position="16"/>
    </location>
</feature>
<dbReference type="PANTHER" id="PTHR32444:SF183">
    <property type="entry name" value="APPLE DOMAIN-CONTAINING PROTEIN"/>
    <property type="match status" value="1"/>
</dbReference>
<dbReference type="SUPFAM" id="SSF56112">
    <property type="entry name" value="Protein kinase-like (PK-like)"/>
    <property type="match status" value="1"/>
</dbReference>
<dbReference type="Pfam" id="PF11883">
    <property type="entry name" value="DUF3403"/>
    <property type="match status" value="1"/>
</dbReference>
<dbReference type="InterPro" id="IPR001245">
    <property type="entry name" value="Ser-Thr/Tyr_kinase_cat_dom"/>
</dbReference>
<dbReference type="InterPro" id="IPR036426">
    <property type="entry name" value="Bulb-type_lectin_dom_sf"/>
</dbReference>
<evidence type="ECO:0000259" key="12">
    <source>
        <dbReference type="PROSITE" id="PS50948"/>
    </source>
</evidence>
<dbReference type="EMBL" id="JAFEMO010000015">
    <property type="protein sequence ID" value="KAH7544253.1"/>
    <property type="molecule type" value="Genomic_DNA"/>
</dbReference>
<keyword evidence="4 9" id="KW-1133">Transmembrane helix</keyword>
<keyword evidence="7" id="KW-0325">Glycoprotein</keyword>
<dbReference type="PROSITE" id="PS50927">
    <property type="entry name" value="BULB_LECTIN"/>
    <property type="match status" value="1"/>
</dbReference>
<comment type="subcellular location">
    <subcellularLocation>
        <location evidence="1">Membrane</location>
        <topology evidence="1">Single-pass membrane protein</topology>
    </subcellularLocation>
</comment>
<feature type="domain" description="Bulb-type lectin" evidence="11">
    <location>
        <begin position="18"/>
        <end position="139"/>
    </location>
</feature>
<evidence type="ECO:0000256" key="5">
    <source>
        <dbReference type="ARBA" id="ARBA00023136"/>
    </source>
</evidence>
<keyword evidence="5 9" id="KW-0472">Membrane</keyword>
<dbReference type="Gene3D" id="1.10.510.10">
    <property type="entry name" value="Transferase(Phosphotransferase) domain 1"/>
    <property type="match status" value="1"/>
</dbReference>
<accession>A0ABQ8H233</accession>
<evidence type="ECO:0000256" key="7">
    <source>
        <dbReference type="ARBA" id="ARBA00023180"/>
    </source>
</evidence>
<keyword evidence="3 10" id="KW-0732">Signal</keyword>
<sequence>MLVVCPFLFFILGTSAVQDTITPSQSIRDGETLVSAGGTFELGFFSPGNSTRRYLGIWYARVSNRTVAWVANRETPLTDHSGVLNVTQQGILVVLDGMNRRFWSSNTSRTAKNPVVQLLESGNLAVKDGNDDDPENFLWQSFDHPTDNLLPGMKLGRIFSTGLDKYLSSWKSSEDPAPGQFSLWIDPHGFPQLVIRNGSALHYRAGSWNGLRFTGTPKLSPNLQFFYRFELNNDEVYYEVVDEGKLMSRLFLNQSGFTQRLVRTTEAKGWINVYDAPENQCDIYSFCGAHARCKTDSSSVCACLDGFEPESPEEWIMSNWSKWCVRTRQLNCAKGDEFPKYIGLKLPDTSNSWFDRSMSLQECGEMCSKNCSCRAYATLNISAEGSGCLLWFGNLTDMIEYDQGGQDFYIRMATLEKDDKNASVKKQVGIIVGSVILAAMLLVGLIFYILKRKLKKQVMEKKKKWNYGGYMSPEYAVDGLFSVKSDVFSFGVLVLEIVSGKKNWRFSHPAHNHNLLGHAWILWKEERPMELIDDNLGDSCPQSEVLRCIHVGLLCVQQRPEDRPVILMLGSESSLPQPKQPGFFTERNLPETDNSSSSNHMYSGTDQITIIEGR</sequence>
<dbReference type="SMART" id="SM00108">
    <property type="entry name" value="B_lectin"/>
    <property type="match status" value="1"/>
</dbReference>
<evidence type="ECO:0000259" key="11">
    <source>
        <dbReference type="PROSITE" id="PS50927"/>
    </source>
</evidence>
<evidence type="ECO:0000256" key="2">
    <source>
        <dbReference type="ARBA" id="ARBA00022692"/>
    </source>
</evidence>
<dbReference type="Pfam" id="PF08276">
    <property type="entry name" value="PAN_2"/>
    <property type="match status" value="1"/>
</dbReference>
<name>A0ABQ8H233_9ROSI</name>
<dbReference type="PROSITE" id="PS50948">
    <property type="entry name" value="PAN"/>
    <property type="match status" value="1"/>
</dbReference>
<dbReference type="PANTHER" id="PTHR32444">
    <property type="entry name" value="BULB-TYPE LECTIN DOMAIN-CONTAINING PROTEIN"/>
    <property type="match status" value="1"/>
</dbReference>
<dbReference type="SMART" id="SM00473">
    <property type="entry name" value="PAN_AP"/>
    <property type="match status" value="1"/>
</dbReference>
<evidence type="ECO:0000256" key="10">
    <source>
        <dbReference type="SAM" id="SignalP"/>
    </source>
</evidence>
<evidence type="ECO:0000313" key="13">
    <source>
        <dbReference type="EMBL" id="KAH7544253.1"/>
    </source>
</evidence>
<dbReference type="Pfam" id="PF01453">
    <property type="entry name" value="B_lectin"/>
    <property type="match status" value="1"/>
</dbReference>
<evidence type="ECO:0000313" key="14">
    <source>
        <dbReference type="Proteomes" id="UP000827721"/>
    </source>
</evidence>
<keyword evidence="14" id="KW-1185">Reference proteome</keyword>
<evidence type="ECO:0000256" key="9">
    <source>
        <dbReference type="SAM" id="Phobius"/>
    </source>
</evidence>
<dbReference type="InterPro" id="IPR003609">
    <property type="entry name" value="Pan_app"/>
</dbReference>
<feature type="compositionally biased region" description="Polar residues" evidence="8">
    <location>
        <begin position="591"/>
        <end position="605"/>
    </location>
</feature>
<evidence type="ECO:0000256" key="3">
    <source>
        <dbReference type="ARBA" id="ARBA00022729"/>
    </source>
</evidence>
<evidence type="ECO:0000256" key="8">
    <source>
        <dbReference type="SAM" id="MobiDB-lite"/>
    </source>
</evidence>
<evidence type="ECO:0000256" key="6">
    <source>
        <dbReference type="ARBA" id="ARBA00023157"/>
    </source>
</evidence>
<proteinExistence type="predicted"/>
<dbReference type="SUPFAM" id="SSF51110">
    <property type="entry name" value="alpha-D-mannose-specific plant lectins"/>
    <property type="match status" value="1"/>
</dbReference>
<protein>
    <submittedName>
        <fullName evidence="13">Uncharacterized protein</fullName>
    </submittedName>
</protein>
<comment type="caution">
    <text evidence="13">The sequence shown here is derived from an EMBL/GenBank/DDBJ whole genome shotgun (WGS) entry which is preliminary data.</text>
</comment>
<organism evidence="13 14">
    <name type="scientific">Xanthoceras sorbifolium</name>
    <dbReference type="NCBI Taxonomy" id="99658"/>
    <lineage>
        <taxon>Eukaryota</taxon>
        <taxon>Viridiplantae</taxon>
        <taxon>Streptophyta</taxon>
        <taxon>Embryophyta</taxon>
        <taxon>Tracheophyta</taxon>
        <taxon>Spermatophyta</taxon>
        <taxon>Magnoliopsida</taxon>
        <taxon>eudicotyledons</taxon>
        <taxon>Gunneridae</taxon>
        <taxon>Pentapetalae</taxon>
        <taxon>rosids</taxon>
        <taxon>malvids</taxon>
        <taxon>Sapindales</taxon>
        <taxon>Sapindaceae</taxon>
        <taxon>Xanthoceroideae</taxon>
        <taxon>Xanthoceras</taxon>
    </lineage>
</organism>
<dbReference type="Pfam" id="PF07714">
    <property type="entry name" value="PK_Tyr_Ser-Thr"/>
    <property type="match status" value="1"/>
</dbReference>
<evidence type="ECO:0000256" key="1">
    <source>
        <dbReference type="ARBA" id="ARBA00004167"/>
    </source>
</evidence>
<dbReference type="InterPro" id="IPR021820">
    <property type="entry name" value="S-locus_recpt_kinase_C"/>
</dbReference>
<dbReference type="CDD" id="cd01098">
    <property type="entry name" value="PAN_AP_plant"/>
    <property type="match status" value="1"/>
</dbReference>
<evidence type="ECO:0000256" key="4">
    <source>
        <dbReference type="ARBA" id="ARBA00022989"/>
    </source>
</evidence>
<feature type="domain" description="Apple" evidence="12">
    <location>
        <begin position="332"/>
        <end position="413"/>
    </location>
</feature>
<dbReference type="InterPro" id="IPR000858">
    <property type="entry name" value="S_locus_glycoprot_dom"/>
</dbReference>
<feature type="chain" id="PRO_5046932756" evidence="10">
    <location>
        <begin position="17"/>
        <end position="614"/>
    </location>
</feature>
<keyword evidence="2 9" id="KW-0812">Transmembrane</keyword>
<dbReference type="Proteomes" id="UP000827721">
    <property type="component" value="Unassembled WGS sequence"/>
</dbReference>
<feature type="region of interest" description="Disordered" evidence="8">
    <location>
        <begin position="572"/>
        <end position="605"/>
    </location>
</feature>
<keyword evidence="6" id="KW-1015">Disulfide bond</keyword>